<dbReference type="PROSITE" id="PS50086">
    <property type="entry name" value="TBC_RABGAP"/>
    <property type="match status" value="1"/>
</dbReference>
<dbReference type="EMBL" id="QKWP01002160">
    <property type="protein sequence ID" value="RIB04539.1"/>
    <property type="molecule type" value="Genomic_DNA"/>
</dbReference>
<dbReference type="InterPro" id="IPR035969">
    <property type="entry name" value="Rab-GAP_TBC_sf"/>
</dbReference>
<organism evidence="3 4">
    <name type="scientific">Gigaspora rosea</name>
    <dbReference type="NCBI Taxonomy" id="44941"/>
    <lineage>
        <taxon>Eukaryota</taxon>
        <taxon>Fungi</taxon>
        <taxon>Fungi incertae sedis</taxon>
        <taxon>Mucoromycota</taxon>
        <taxon>Glomeromycotina</taxon>
        <taxon>Glomeromycetes</taxon>
        <taxon>Diversisporales</taxon>
        <taxon>Gigasporaceae</taxon>
        <taxon>Gigaspora</taxon>
    </lineage>
</organism>
<evidence type="ECO:0000313" key="4">
    <source>
        <dbReference type="Proteomes" id="UP000266673"/>
    </source>
</evidence>
<feature type="compositionally biased region" description="Basic and acidic residues" evidence="1">
    <location>
        <begin position="14"/>
        <end position="23"/>
    </location>
</feature>
<dbReference type="PANTHER" id="PTHR22957">
    <property type="entry name" value="TBC1 DOMAIN FAMILY MEMBER GTPASE-ACTIVATING PROTEIN"/>
    <property type="match status" value="1"/>
</dbReference>
<reference evidence="3 4" key="1">
    <citation type="submission" date="2018-06" db="EMBL/GenBank/DDBJ databases">
        <title>Comparative genomics reveals the genomic features of Rhizophagus irregularis, R. cerebriforme, R. diaphanum and Gigaspora rosea, and their symbiotic lifestyle signature.</title>
        <authorList>
            <person name="Morin E."/>
            <person name="San Clemente H."/>
            <person name="Chen E.C.H."/>
            <person name="De La Providencia I."/>
            <person name="Hainaut M."/>
            <person name="Kuo A."/>
            <person name="Kohler A."/>
            <person name="Murat C."/>
            <person name="Tang N."/>
            <person name="Roy S."/>
            <person name="Loubradou J."/>
            <person name="Henrissat B."/>
            <person name="Grigoriev I.V."/>
            <person name="Corradi N."/>
            <person name="Roux C."/>
            <person name="Martin F.M."/>
        </authorList>
    </citation>
    <scope>NUCLEOTIDE SEQUENCE [LARGE SCALE GENOMIC DNA]</scope>
    <source>
        <strain evidence="3 4">DAOM 194757</strain>
    </source>
</reference>
<dbReference type="GO" id="GO:0005096">
    <property type="term" value="F:GTPase activator activity"/>
    <property type="evidence" value="ECO:0007669"/>
    <property type="project" value="TreeGrafter"/>
</dbReference>
<dbReference type="FunFam" id="1.10.8.270:FF:000044">
    <property type="entry name" value="TBC Kinase homolog"/>
    <property type="match status" value="1"/>
</dbReference>
<feature type="domain" description="Rab-GAP TBC" evidence="2">
    <location>
        <begin position="74"/>
        <end position="306"/>
    </location>
</feature>
<dbReference type="Pfam" id="PF00566">
    <property type="entry name" value="RabGAP-TBC"/>
    <property type="match status" value="1"/>
</dbReference>
<dbReference type="SMART" id="SM00164">
    <property type="entry name" value="TBC"/>
    <property type="match status" value="1"/>
</dbReference>
<protein>
    <submittedName>
        <fullName evidence="3">Rab-GTPase-TBC domain-containing protein</fullName>
    </submittedName>
</protein>
<dbReference type="PANTHER" id="PTHR22957:SF168">
    <property type="entry name" value="TBC DOMAIN-CONTAINING PROTEIN KINASE-LIKE PROTEIN"/>
    <property type="match status" value="1"/>
</dbReference>
<dbReference type="SUPFAM" id="SSF47923">
    <property type="entry name" value="Ypt/Rab-GAP domain of gyp1p"/>
    <property type="match status" value="1"/>
</dbReference>
<accession>A0A397U717</accession>
<feature type="region of interest" description="Disordered" evidence="1">
    <location>
        <begin position="1"/>
        <end position="28"/>
    </location>
</feature>
<name>A0A397U717_9GLOM</name>
<gene>
    <name evidence="3" type="ORF">C2G38_2222119</name>
</gene>
<evidence type="ECO:0000256" key="1">
    <source>
        <dbReference type="SAM" id="MobiDB-lite"/>
    </source>
</evidence>
<dbReference type="STRING" id="44941.A0A397U717"/>
<evidence type="ECO:0000313" key="3">
    <source>
        <dbReference type="EMBL" id="RIB04539.1"/>
    </source>
</evidence>
<keyword evidence="4" id="KW-1185">Reference proteome</keyword>
<proteinExistence type="predicted"/>
<dbReference type="Gene3D" id="1.10.8.270">
    <property type="entry name" value="putative rabgap domain of human tbc1 domain family member 14 like domains"/>
    <property type="match status" value="1"/>
</dbReference>
<evidence type="ECO:0000259" key="2">
    <source>
        <dbReference type="PROSITE" id="PS50086"/>
    </source>
</evidence>
<comment type="caution">
    <text evidence="3">The sequence shown here is derived from an EMBL/GenBank/DDBJ whole genome shotgun (WGS) entry which is preliminary data.</text>
</comment>
<dbReference type="OrthoDB" id="1668230at2759"/>
<sequence>MNFLVDEMVDDENSGPKDERLEENYPPPSNNVISPLLAREKDVVYQFQRVALFSELLRQYPASRDEIIHQAKVDIPPFLRGKIWAAIFGVNGDYQSAYDAYDKETEKEIQTDRQIDVDVPRCHQYHQLLSSPVGHEKLRRLLKCFVAANKQKLVYWQGLDSLCAPFLTLLNDEALAFSCFHAFIPKFMKDFFISDNTPVMQEYIAPTPIEVKKAELATRISLKDLVKLKNYVLVIGTKTEQVFGRGHFSLLINMNSVHLEQLTQALWQEKKKYHVVVGFASDLVNAGFPRVAVLNGGIDVMRVMME</sequence>
<dbReference type="Proteomes" id="UP000266673">
    <property type="component" value="Unassembled WGS sequence"/>
</dbReference>
<dbReference type="AlphaFoldDB" id="A0A397U717"/>
<dbReference type="InterPro" id="IPR000195">
    <property type="entry name" value="Rab-GAP-TBC_dom"/>
</dbReference>